<dbReference type="KEGG" id="vg:16207385"/>
<dbReference type="RefSeq" id="YP_008051117.1">
    <property type="nucleotide sequence ID" value="NC_021300.1"/>
</dbReference>
<reference evidence="1 2" key="1">
    <citation type="journal article" date="2013" name="J. Virol.">
        <title>Morphology, Physiological Characteristics, and Complete Sequence of Marine Bacteriophage RIO-1 Infecting Pseudoalteromonas marina.</title>
        <authorList>
            <person name="Hardies S.C."/>
            <person name="Hwang Y.J."/>
            <person name="Hwang C.Y."/>
            <person name="Jang G.I."/>
            <person name="Cho B.C."/>
        </authorList>
    </citation>
    <scope>NUCLEOTIDE SEQUENCE [LARGE SCALE GENOMIC DNA]</scope>
</reference>
<name>R4JGV9_9CAUD</name>
<sequence>MSDLNIENINGRITKFGPEGTEGKFGRTVSRVGDEVQVEYIFDWNALPTAGVNEMIHTIPSGSYLRSTELVVLTPFAGTDGAAGSDFITVGTYTPEGSALDADGLITVDALTEVDSLNATVVGAGALVGTASAADSQVQVTLDGSSSLTAGKAVVRLRYVPATAAAAGTKTY</sequence>
<gene>
    <name evidence="1" type="ORF">RIO-1_47</name>
</gene>
<proteinExistence type="predicted"/>
<accession>R4JGV9</accession>
<dbReference type="Proteomes" id="UP000013564">
    <property type="component" value="Segment"/>
</dbReference>
<organism evidence="1 2">
    <name type="scientific">Pseudoalteromonas phage RIO-1</name>
    <dbReference type="NCBI Taxonomy" id="1316739"/>
    <lineage>
        <taxon>Viruses</taxon>
        <taxon>Duplodnaviria</taxon>
        <taxon>Heunggongvirae</taxon>
        <taxon>Uroviricota</taxon>
        <taxon>Caudoviricetes</taxon>
        <taxon>Zobellviridae</taxon>
        <taxon>Melvirus</taxon>
        <taxon>Melvirus orientalis</taxon>
    </lineage>
</organism>
<dbReference type="EMBL" id="KC751414">
    <property type="protein sequence ID" value="AGK87061.1"/>
    <property type="molecule type" value="Genomic_DNA"/>
</dbReference>
<keyword evidence="2" id="KW-1185">Reference proteome</keyword>
<evidence type="ECO:0000313" key="2">
    <source>
        <dbReference type="Proteomes" id="UP000013564"/>
    </source>
</evidence>
<protein>
    <submittedName>
        <fullName evidence="1">Uncharacterized protein</fullName>
    </submittedName>
</protein>
<evidence type="ECO:0000313" key="1">
    <source>
        <dbReference type="EMBL" id="AGK87061.1"/>
    </source>
</evidence>
<dbReference type="GeneID" id="16207385"/>